<dbReference type="RefSeq" id="WP_106060039.1">
    <property type="nucleotide sequence ID" value="NZ_PVXQ01000021.1"/>
</dbReference>
<sequence length="375" mass="43968">MKDLINDEYTKLRKEIMIFAQPVEEIRLCLSFYTKPQLSDIAIRYGITNTRAKKAIVIDTLADAIVELLCNDLKYENIDEIKRLYTFCTNKVKTDDIDTVTDMLKYRYKGWMYLFTTKGKKEFNIVVPDEIRVHLAELLEDEEKMNVNAKYQEMLKYSKSLNNLYGVYQREQFLTVWNKYHEEALNVSELEDFLVEAQDRLGFFFTEGEYLIDGGFSDNSEYENLLDEAKNKPYYMPEKSEIDMYENEIVDVNSDYYKAVKQYLRKKIKDDVDLDDILFEMETVCVFEASTSEIMNLIDEFGVTFHDLKDGNNFMKLYVAWHNHTRVWSNRGYTPAELSDLLKNESGVQVSQTKVGRNDPCPCGSGKKYKKCCGK</sequence>
<proteinExistence type="predicted"/>
<evidence type="ECO:0000313" key="1">
    <source>
        <dbReference type="EMBL" id="PRR82010.1"/>
    </source>
</evidence>
<organism evidence="1 2">
    <name type="scientific">Clostridium vincentii</name>
    <dbReference type="NCBI Taxonomy" id="52704"/>
    <lineage>
        <taxon>Bacteria</taxon>
        <taxon>Bacillati</taxon>
        <taxon>Bacillota</taxon>
        <taxon>Clostridia</taxon>
        <taxon>Eubacteriales</taxon>
        <taxon>Clostridiaceae</taxon>
        <taxon>Clostridium</taxon>
    </lineage>
</organism>
<dbReference type="SUPFAM" id="SSF103642">
    <property type="entry name" value="Sec-C motif"/>
    <property type="match status" value="1"/>
</dbReference>
<evidence type="ECO:0008006" key="3">
    <source>
        <dbReference type="Google" id="ProtNLM"/>
    </source>
</evidence>
<dbReference type="AlphaFoldDB" id="A0A2T0BDP1"/>
<reference evidence="1 2" key="1">
    <citation type="submission" date="2018-03" db="EMBL/GenBank/DDBJ databases">
        <title>Genome sequence of Clostridium vincentii DSM 10228.</title>
        <authorList>
            <person name="Poehlein A."/>
            <person name="Daniel R."/>
        </authorList>
    </citation>
    <scope>NUCLEOTIDE SEQUENCE [LARGE SCALE GENOMIC DNA]</scope>
    <source>
        <strain evidence="1 2">DSM 10228</strain>
    </source>
</reference>
<dbReference type="Gene3D" id="3.10.450.50">
    <property type="match status" value="1"/>
</dbReference>
<dbReference type="Proteomes" id="UP000239471">
    <property type="component" value="Unassembled WGS sequence"/>
</dbReference>
<accession>A0A2T0BDP1</accession>
<gene>
    <name evidence="1" type="ORF">CLVI_20750</name>
</gene>
<evidence type="ECO:0000313" key="2">
    <source>
        <dbReference type="Proteomes" id="UP000239471"/>
    </source>
</evidence>
<dbReference type="Pfam" id="PF02810">
    <property type="entry name" value="SEC-C"/>
    <property type="match status" value="1"/>
</dbReference>
<comment type="caution">
    <text evidence="1">The sequence shown here is derived from an EMBL/GenBank/DDBJ whole genome shotgun (WGS) entry which is preliminary data.</text>
</comment>
<dbReference type="OrthoDB" id="9814022at2"/>
<dbReference type="InterPro" id="IPR004027">
    <property type="entry name" value="SEC_C_motif"/>
</dbReference>
<name>A0A2T0BDP1_9CLOT</name>
<dbReference type="EMBL" id="PVXQ01000021">
    <property type="protein sequence ID" value="PRR82010.1"/>
    <property type="molecule type" value="Genomic_DNA"/>
</dbReference>
<protein>
    <recommendedName>
        <fullName evidence="3">Preprotein translocase subunit SecA</fullName>
    </recommendedName>
</protein>
<keyword evidence="2" id="KW-1185">Reference proteome</keyword>